<dbReference type="VEuPathDB" id="FungiDB:F4678DRAFT_458446"/>
<sequence length="116" mass="13097">MAGPSRYQAHSRYEASSTVPTQPNANIHMIEKYREDVAEGVNFRSFTQKEATKLNLTGWCTNTDNEKVEGEAQGNPDAIKQFLKAIDQGPRSAHVVKLDQEPRDSMDGETQFEVRR</sequence>
<dbReference type="GO" id="GO:0003998">
    <property type="term" value="F:acylphosphatase activity"/>
    <property type="evidence" value="ECO:0007669"/>
    <property type="project" value="UniProtKB-EC"/>
</dbReference>
<evidence type="ECO:0000256" key="7">
    <source>
        <dbReference type="SAM" id="MobiDB-lite"/>
    </source>
</evidence>
<evidence type="ECO:0000256" key="4">
    <source>
        <dbReference type="ARBA" id="ARBA00047645"/>
    </source>
</evidence>
<evidence type="ECO:0000256" key="2">
    <source>
        <dbReference type="ARBA" id="ARBA00012150"/>
    </source>
</evidence>
<evidence type="ECO:0000256" key="1">
    <source>
        <dbReference type="ARBA" id="ARBA00005614"/>
    </source>
</evidence>
<evidence type="ECO:0000313" key="10">
    <source>
        <dbReference type="Proteomes" id="UP001148614"/>
    </source>
</evidence>
<protein>
    <recommendedName>
        <fullName evidence="2 5">acylphosphatase</fullName>
        <ecNumber evidence="2 5">3.6.1.7</ecNumber>
    </recommendedName>
</protein>
<evidence type="ECO:0000313" key="9">
    <source>
        <dbReference type="EMBL" id="KAJ3577514.1"/>
    </source>
</evidence>
<keyword evidence="3 5" id="KW-0378">Hydrolase</keyword>
<gene>
    <name evidence="9" type="ORF">NPX13_g3056</name>
</gene>
<dbReference type="EC" id="3.6.1.7" evidence="2 5"/>
<evidence type="ECO:0000256" key="5">
    <source>
        <dbReference type="PROSITE-ProRule" id="PRU00520"/>
    </source>
</evidence>
<feature type="domain" description="Acylphosphatase-like" evidence="8">
    <location>
        <begin position="26"/>
        <end position="116"/>
    </location>
</feature>
<proteinExistence type="inferred from homology"/>
<dbReference type="Gene3D" id="3.30.70.100">
    <property type="match status" value="1"/>
</dbReference>
<dbReference type="InterPro" id="IPR001792">
    <property type="entry name" value="Acylphosphatase-like_dom"/>
</dbReference>
<dbReference type="AlphaFoldDB" id="A0A9W8NIM3"/>
<keyword evidence="10" id="KW-1185">Reference proteome</keyword>
<dbReference type="Proteomes" id="UP001148614">
    <property type="component" value="Unassembled WGS sequence"/>
</dbReference>
<evidence type="ECO:0000259" key="8">
    <source>
        <dbReference type="PROSITE" id="PS51160"/>
    </source>
</evidence>
<feature type="region of interest" description="Disordered" evidence="7">
    <location>
        <begin position="92"/>
        <end position="116"/>
    </location>
</feature>
<feature type="active site" evidence="5">
    <location>
        <position position="62"/>
    </location>
</feature>
<evidence type="ECO:0000256" key="6">
    <source>
        <dbReference type="RuleBase" id="RU004168"/>
    </source>
</evidence>
<dbReference type="PANTHER" id="PTHR10029:SF3">
    <property type="entry name" value="ACYLPHOSPHATASE-RELATED"/>
    <property type="match status" value="1"/>
</dbReference>
<dbReference type="SUPFAM" id="SSF54975">
    <property type="entry name" value="Acylphosphatase/BLUF domain-like"/>
    <property type="match status" value="1"/>
</dbReference>
<accession>A0A9W8NIM3</accession>
<dbReference type="PANTHER" id="PTHR10029">
    <property type="entry name" value="ACYLPHOSPHATASE"/>
    <property type="match status" value="1"/>
</dbReference>
<feature type="compositionally biased region" description="Polar residues" evidence="7">
    <location>
        <begin position="14"/>
        <end position="25"/>
    </location>
</feature>
<name>A0A9W8NIM3_9PEZI</name>
<evidence type="ECO:0000256" key="3">
    <source>
        <dbReference type="ARBA" id="ARBA00022801"/>
    </source>
</evidence>
<reference evidence="9" key="1">
    <citation type="submission" date="2022-07" db="EMBL/GenBank/DDBJ databases">
        <title>Genome Sequence of Xylaria arbuscula.</title>
        <authorList>
            <person name="Buettner E."/>
        </authorList>
    </citation>
    <scope>NUCLEOTIDE SEQUENCE</scope>
    <source>
        <strain evidence="9">VT107</strain>
    </source>
</reference>
<dbReference type="Pfam" id="PF00708">
    <property type="entry name" value="Acylphosphatase"/>
    <property type="match status" value="1"/>
</dbReference>
<comment type="caution">
    <text evidence="9">The sequence shown here is derived from an EMBL/GenBank/DDBJ whole genome shotgun (WGS) entry which is preliminary data.</text>
</comment>
<dbReference type="PROSITE" id="PS51160">
    <property type="entry name" value="ACYLPHOSPHATASE_3"/>
    <property type="match status" value="1"/>
</dbReference>
<feature type="active site" evidence="5">
    <location>
        <position position="44"/>
    </location>
</feature>
<organism evidence="9 10">
    <name type="scientific">Xylaria arbuscula</name>
    <dbReference type="NCBI Taxonomy" id="114810"/>
    <lineage>
        <taxon>Eukaryota</taxon>
        <taxon>Fungi</taxon>
        <taxon>Dikarya</taxon>
        <taxon>Ascomycota</taxon>
        <taxon>Pezizomycotina</taxon>
        <taxon>Sordariomycetes</taxon>
        <taxon>Xylariomycetidae</taxon>
        <taxon>Xylariales</taxon>
        <taxon>Xylariaceae</taxon>
        <taxon>Xylaria</taxon>
    </lineage>
</organism>
<feature type="compositionally biased region" description="Basic and acidic residues" evidence="7">
    <location>
        <begin position="96"/>
        <end position="116"/>
    </location>
</feature>
<dbReference type="InterPro" id="IPR036046">
    <property type="entry name" value="Acylphosphatase-like_dom_sf"/>
</dbReference>
<dbReference type="EMBL" id="JANPWZ010000356">
    <property type="protein sequence ID" value="KAJ3577514.1"/>
    <property type="molecule type" value="Genomic_DNA"/>
</dbReference>
<feature type="region of interest" description="Disordered" evidence="7">
    <location>
        <begin position="1"/>
        <end position="25"/>
    </location>
</feature>
<comment type="similarity">
    <text evidence="1 6">Belongs to the acylphosphatase family.</text>
</comment>
<comment type="catalytic activity">
    <reaction evidence="4 5">
        <text>an acyl phosphate + H2O = a carboxylate + phosphate + H(+)</text>
        <dbReference type="Rhea" id="RHEA:14965"/>
        <dbReference type="ChEBI" id="CHEBI:15377"/>
        <dbReference type="ChEBI" id="CHEBI:15378"/>
        <dbReference type="ChEBI" id="CHEBI:29067"/>
        <dbReference type="ChEBI" id="CHEBI:43474"/>
        <dbReference type="ChEBI" id="CHEBI:59918"/>
        <dbReference type="EC" id="3.6.1.7"/>
    </reaction>
</comment>
<dbReference type="InterPro" id="IPR020456">
    <property type="entry name" value="Acylphosphatase"/>
</dbReference>